<comment type="caution">
    <text evidence="2">The sequence shown here is derived from an EMBL/GenBank/DDBJ whole genome shotgun (WGS) entry which is preliminary data.</text>
</comment>
<feature type="region of interest" description="Disordered" evidence="1">
    <location>
        <begin position="1"/>
        <end position="29"/>
    </location>
</feature>
<gene>
    <name evidence="2" type="ORF">Dda_8291</name>
</gene>
<evidence type="ECO:0000313" key="3">
    <source>
        <dbReference type="Proteomes" id="UP001221413"/>
    </source>
</evidence>
<keyword evidence="3" id="KW-1185">Reference proteome</keyword>
<dbReference type="AlphaFoldDB" id="A0AAD6IS44"/>
<organism evidence="2 3">
    <name type="scientific">Drechslerella dactyloides</name>
    <name type="common">Nematode-trapping fungus</name>
    <name type="synonym">Arthrobotrys dactyloides</name>
    <dbReference type="NCBI Taxonomy" id="74499"/>
    <lineage>
        <taxon>Eukaryota</taxon>
        <taxon>Fungi</taxon>
        <taxon>Dikarya</taxon>
        <taxon>Ascomycota</taxon>
        <taxon>Pezizomycotina</taxon>
        <taxon>Orbiliomycetes</taxon>
        <taxon>Orbiliales</taxon>
        <taxon>Orbiliaceae</taxon>
        <taxon>Drechslerella</taxon>
    </lineage>
</organism>
<reference evidence="2" key="1">
    <citation type="submission" date="2023-01" db="EMBL/GenBank/DDBJ databases">
        <title>The chitinases involved in constricting ring structure development in the nematode-trapping fungus Drechslerella dactyloides.</title>
        <authorList>
            <person name="Wang R."/>
            <person name="Zhang L."/>
            <person name="Tang P."/>
            <person name="Li S."/>
            <person name="Liang L."/>
        </authorList>
    </citation>
    <scope>NUCLEOTIDE SEQUENCE</scope>
    <source>
        <strain evidence="2">YMF1.00031</strain>
    </source>
</reference>
<feature type="region of interest" description="Disordered" evidence="1">
    <location>
        <begin position="252"/>
        <end position="339"/>
    </location>
</feature>
<feature type="compositionally biased region" description="Polar residues" evidence="1">
    <location>
        <begin position="256"/>
        <end position="287"/>
    </location>
</feature>
<dbReference type="EMBL" id="JAQGDS010000011">
    <property type="protein sequence ID" value="KAJ6257402.1"/>
    <property type="molecule type" value="Genomic_DNA"/>
</dbReference>
<feature type="compositionally biased region" description="Basic and acidic residues" evidence="1">
    <location>
        <begin position="68"/>
        <end position="91"/>
    </location>
</feature>
<feature type="region of interest" description="Disordered" evidence="1">
    <location>
        <begin position="43"/>
        <end position="117"/>
    </location>
</feature>
<feature type="compositionally biased region" description="Polar residues" evidence="1">
    <location>
        <begin position="177"/>
        <end position="191"/>
    </location>
</feature>
<name>A0AAD6IS44_DREDA</name>
<evidence type="ECO:0000256" key="1">
    <source>
        <dbReference type="SAM" id="MobiDB-lite"/>
    </source>
</evidence>
<evidence type="ECO:0000313" key="2">
    <source>
        <dbReference type="EMBL" id="KAJ6257402.1"/>
    </source>
</evidence>
<dbReference type="Proteomes" id="UP001221413">
    <property type="component" value="Unassembled WGS sequence"/>
</dbReference>
<protein>
    <submittedName>
        <fullName evidence="2">Uncharacterized protein</fullName>
    </submittedName>
</protein>
<proteinExistence type="predicted"/>
<sequence length="470" mass="51914">MSSAPNNAIKARELPESLAPHSQYSTSEEDYCSWYDARARHTASDKLRDVTTPIAPKKKFPISTQSTSRKESLKGKTVDRPVVERVSEKGNGHNAPDPVIDVGHDHESCSLTSQKSEPIHKLIHDGLVRENDTAKPPKDLSAETSTSIAACPQIDAEKSLHTPLSPSNANAMTPSFTTISDQPSTSQTLATPSCEEIRSEGNDNQANTLIENHLDADQNISEEDSYELQALILHLKLVDLYSSPNGLLYQDRYTRSAPSDPQSSHHGSASFDSQSAGGSASENSTDSTGRKHGRSNDTYNGSGKADDPELKRARSKPPLPKDEQGIASGPQDSQRAFCGPLGFTQAPLFEESSLTNAKAFIQKGKKKEKKYVFQVARKPALPKHTTSETSLPKKFLFDDMDEFRKGFESWMTFQFHDPPFSWDTSEFENPDRSVRLQSLDELVAELDFKYVMDPHLSRNAGCFLVLKEVD</sequence>
<accession>A0AAD6IS44</accession>
<feature type="region of interest" description="Disordered" evidence="1">
    <location>
        <begin position="177"/>
        <end position="205"/>
    </location>
</feature>